<feature type="domain" description="Protein kinase" evidence="8">
    <location>
        <begin position="311"/>
        <end position="615"/>
    </location>
</feature>
<dbReference type="InterPro" id="IPR057929">
    <property type="entry name" value="RamC_N"/>
</dbReference>
<dbReference type="SMART" id="SM00220">
    <property type="entry name" value="S_TKc"/>
    <property type="match status" value="1"/>
</dbReference>
<dbReference type="InterPro" id="IPR058053">
    <property type="entry name" value="RamC_C"/>
</dbReference>
<dbReference type="Pfam" id="PF05147">
    <property type="entry name" value="LANC_like"/>
    <property type="match status" value="1"/>
</dbReference>
<accession>A0ABU7RR02</accession>
<dbReference type="InterPro" id="IPR000719">
    <property type="entry name" value="Prot_kinase_dom"/>
</dbReference>
<dbReference type="EC" id="2.7.11.1" evidence="1"/>
<reference evidence="9 10" key="1">
    <citation type="submission" date="2024-01" db="EMBL/GenBank/DDBJ databases">
        <title>Genome insights into Plantactinospora sonchi sp. nov.</title>
        <authorList>
            <person name="Wang L."/>
        </authorList>
    </citation>
    <scope>NUCLEOTIDE SEQUENCE [LARGE SCALE GENOMIC DNA]</scope>
    <source>
        <strain evidence="9 10">NEAU-QY2</strain>
    </source>
</reference>
<organism evidence="9 10">
    <name type="scientific">Plantactinospora sonchi</name>
    <dbReference type="NCBI Taxonomy" id="1544735"/>
    <lineage>
        <taxon>Bacteria</taxon>
        <taxon>Bacillati</taxon>
        <taxon>Actinomycetota</taxon>
        <taxon>Actinomycetes</taxon>
        <taxon>Micromonosporales</taxon>
        <taxon>Micromonosporaceae</taxon>
        <taxon>Plantactinospora</taxon>
    </lineage>
</organism>
<feature type="region of interest" description="Disordered" evidence="7">
    <location>
        <begin position="1"/>
        <end position="46"/>
    </location>
</feature>
<dbReference type="PANTHER" id="PTHR43289:SF6">
    <property type="entry name" value="SERINE_THREONINE-PROTEIN KINASE NEKL-3"/>
    <property type="match status" value="1"/>
</dbReference>
<dbReference type="PROSITE" id="PS50011">
    <property type="entry name" value="PROTEIN_KINASE_DOM"/>
    <property type="match status" value="1"/>
</dbReference>
<dbReference type="CDD" id="cd04791">
    <property type="entry name" value="LanC_SerThrkinase"/>
    <property type="match status" value="1"/>
</dbReference>
<protein>
    <recommendedName>
        <fullName evidence="1">non-specific serine/threonine protein kinase</fullName>
        <ecNumber evidence="1">2.7.11.1</ecNumber>
    </recommendedName>
</protein>
<evidence type="ECO:0000256" key="3">
    <source>
        <dbReference type="ARBA" id="ARBA00022679"/>
    </source>
</evidence>
<evidence type="ECO:0000313" key="10">
    <source>
        <dbReference type="Proteomes" id="UP001332243"/>
    </source>
</evidence>
<comment type="caution">
    <text evidence="9">The sequence shown here is derived from an EMBL/GenBank/DDBJ whole genome shotgun (WGS) entry which is preliminary data.</text>
</comment>
<dbReference type="RefSeq" id="WP_331214051.1">
    <property type="nucleotide sequence ID" value="NZ_JAZGQK010000007.1"/>
</dbReference>
<dbReference type="EMBL" id="JAZGQK010000007">
    <property type="protein sequence ID" value="MEE6258931.1"/>
    <property type="molecule type" value="Genomic_DNA"/>
</dbReference>
<keyword evidence="6" id="KW-0067">ATP-binding</keyword>
<sequence>MTARLSRTILHRGPGDVPSTRPEERRPGAAAHRTGQDPVGSEATARPGVAAVAAERRDTLAAPAEAVADLLARIQLAGWTVYGRSGRTVVTPALPAARLQGWHLQVSATVLSAPEVLAACAPLLIETDTPFTFVSTVEGVVRLNGARAPRAAAGRFLIAYPANDDLFRNLVRRLDEATVGMPGPTILSAWPFRAGGVVHYRYGLFRDLAVRDLDGVHRRCLVDPDGNLVEDALEVVFRPPAWAGPAFDSPPGHLVPPAVGTSPATAASTSVGSMWSVTAMRMMGPTGAAGPVDVSSTGPAEPAGALVGGRYAVTAALRQANQGGVYRARDLRTGAEVLIKEARPHVATDALGRDVRELLGHEARVLRHLAPLGVVPRPLREFVQGDHRFLVEELLPGRRLAELRPDPVGTGGNVPETSASPDPVLQPSDTVEPSELLPPDPVRPLDVAGLLPVVHRLAHLLRAVHAMDVVVRDLSPDNVLVLPDGTLRLIDLESAALRTGGPDDWARFDGAGAESAYHAPEQVRGSAPDPTADLFSLGMTALHLVGRAAPAHHAADLPPRRSLEERVAALLEPPLGGRPLPDPVRRIISGLLRTEPTDRIGLDEVISLCAPVPAVSDPVDTPADVETVDELPTLPHEDWAELIDGIVGQLAHDLGGERRRAGADFRWAEARAEPCTVQDGIAGPVAVLARLVADGGSPAGPDDAELLGPGTVRRAGRLLDSLLDRLLRHLDQERHAQPGLYAGAAGTAWALCDAGRLLGRPELVDRAVELALRLPVVWPDPGLGHGVAGLGTGLLQVWRHTYLPALRDRITAAAAHLLDTVQPGPAMLWTVDPSCGSGYAGHRSYGALHGTAGIGGFLLAAGHRLGRRDLVAAAVRCGDTLLDAARYDNTGAARWPAEPGPAPEYLAAGPDGPAGLAASLHRCTGPAGIGSFLCRLYVRSGERRHLDGAVAAARTVFRGRWWSDTGYCHGLAGDADFLLDLARVTAENRYARQAEALGRRLWAMRFHRDGRAVLPDGSDQRVSPGFGAGLSGHLAFLLRLRYGGPRLFQPDPDPVGQPGVGEGSGARVLSGLSTGADRTLCAGGRACRC</sequence>
<evidence type="ECO:0000256" key="5">
    <source>
        <dbReference type="ARBA" id="ARBA00022777"/>
    </source>
</evidence>
<name>A0ABU7RR02_9ACTN</name>
<keyword evidence="2" id="KW-0723">Serine/threonine-protein kinase</keyword>
<feature type="region of interest" description="Disordered" evidence="7">
    <location>
        <begin position="402"/>
        <end position="436"/>
    </location>
</feature>
<gene>
    <name evidence="9" type="primary">lanL</name>
    <name evidence="9" type="ORF">V1633_10560</name>
</gene>
<dbReference type="Gene3D" id="1.50.10.20">
    <property type="match status" value="1"/>
</dbReference>
<evidence type="ECO:0000256" key="4">
    <source>
        <dbReference type="ARBA" id="ARBA00022741"/>
    </source>
</evidence>
<dbReference type="InterPro" id="IPR011009">
    <property type="entry name" value="Kinase-like_dom_sf"/>
</dbReference>
<proteinExistence type="predicted"/>
<keyword evidence="3" id="KW-0808">Transferase</keyword>
<dbReference type="SUPFAM" id="SSF158745">
    <property type="entry name" value="LanC-like"/>
    <property type="match status" value="1"/>
</dbReference>
<evidence type="ECO:0000256" key="2">
    <source>
        <dbReference type="ARBA" id="ARBA00022527"/>
    </source>
</evidence>
<dbReference type="Pfam" id="PF00069">
    <property type="entry name" value="Pkinase"/>
    <property type="match status" value="1"/>
</dbReference>
<evidence type="ECO:0000256" key="1">
    <source>
        <dbReference type="ARBA" id="ARBA00012513"/>
    </source>
</evidence>
<evidence type="ECO:0000256" key="7">
    <source>
        <dbReference type="SAM" id="MobiDB-lite"/>
    </source>
</evidence>
<dbReference type="Gene3D" id="3.30.200.20">
    <property type="entry name" value="Phosphorylase Kinase, domain 1"/>
    <property type="match status" value="1"/>
</dbReference>
<dbReference type="Pfam" id="PF25816">
    <property type="entry name" value="RamC_N"/>
    <property type="match status" value="1"/>
</dbReference>
<keyword evidence="10" id="KW-1185">Reference proteome</keyword>
<dbReference type="Proteomes" id="UP001332243">
    <property type="component" value="Unassembled WGS sequence"/>
</dbReference>
<dbReference type="NCBIfam" id="NF038150">
    <property type="entry name" value="lanthi_synth_IV"/>
    <property type="match status" value="1"/>
</dbReference>
<evidence type="ECO:0000259" key="8">
    <source>
        <dbReference type="PROSITE" id="PS50011"/>
    </source>
</evidence>
<dbReference type="SMART" id="SM01260">
    <property type="entry name" value="LANC_like"/>
    <property type="match status" value="1"/>
</dbReference>
<evidence type="ECO:0000313" key="9">
    <source>
        <dbReference type="EMBL" id="MEE6258931.1"/>
    </source>
</evidence>
<dbReference type="SUPFAM" id="SSF56112">
    <property type="entry name" value="Protein kinase-like (PK-like)"/>
    <property type="match status" value="1"/>
</dbReference>
<dbReference type="PRINTS" id="PR01950">
    <property type="entry name" value="LANCSUPER"/>
</dbReference>
<evidence type="ECO:0000256" key="6">
    <source>
        <dbReference type="ARBA" id="ARBA00022840"/>
    </source>
</evidence>
<keyword evidence="5" id="KW-0418">Kinase</keyword>
<keyword evidence="4" id="KW-0547">Nucleotide-binding</keyword>
<dbReference type="Gene3D" id="1.10.510.10">
    <property type="entry name" value="Transferase(Phosphotransferase) domain 1"/>
    <property type="match status" value="1"/>
</dbReference>
<dbReference type="PANTHER" id="PTHR43289">
    <property type="entry name" value="MITOGEN-ACTIVATED PROTEIN KINASE KINASE KINASE 20-RELATED"/>
    <property type="match status" value="1"/>
</dbReference>
<dbReference type="InterPro" id="IPR007822">
    <property type="entry name" value="LANC-like"/>
</dbReference>